<dbReference type="EMBL" id="MGEJ01000006">
    <property type="protein sequence ID" value="OGL81435.1"/>
    <property type="molecule type" value="Genomic_DNA"/>
</dbReference>
<dbReference type="Gene3D" id="3.10.300.10">
    <property type="entry name" value="Methylpurine-DNA glycosylase (MPG)"/>
    <property type="match status" value="1"/>
</dbReference>
<dbReference type="EC" id="3.2.2.-" evidence="5"/>
<evidence type="ECO:0000313" key="6">
    <source>
        <dbReference type="EMBL" id="OGL81435.1"/>
    </source>
</evidence>
<dbReference type="Proteomes" id="UP000176897">
    <property type="component" value="Unassembled WGS sequence"/>
</dbReference>
<dbReference type="PANTHER" id="PTHR10429">
    <property type="entry name" value="DNA-3-METHYLADENINE GLYCOSYLASE"/>
    <property type="match status" value="1"/>
</dbReference>
<keyword evidence="2 5" id="KW-0227">DNA damage</keyword>
<evidence type="ECO:0000256" key="2">
    <source>
        <dbReference type="ARBA" id="ARBA00022763"/>
    </source>
</evidence>
<accession>A0A1F7UT48</accession>
<evidence type="ECO:0000256" key="1">
    <source>
        <dbReference type="ARBA" id="ARBA00009232"/>
    </source>
</evidence>
<comment type="caution">
    <text evidence="6">The sequence shown here is derived from an EMBL/GenBank/DDBJ whole genome shotgun (WGS) entry which is preliminary data.</text>
</comment>
<keyword evidence="4 5" id="KW-0234">DNA repair</keyword>
<dbReference type="Pfam" id="PF02245">
    <property type="entry name" value="Pur_DNA_glyco"/>
    <property type="match status" value="1"/>
</dbReference>
<name>A0A1F7UT48_9BACT</name>
<sequence length="198" mass="22377">MYKRLGRGFFERPTLTVSKDLLGKFLVRKIGKQVLVGKIVETEAYIGPEDRASHAFGGKLTARNRAEWMIGGHVYIYLVYGMHFQFNISTGKSGVPECVLIRAVEPAPHPSPLPQGEESRRANGPGKLCKWMKLDKSFYSEDVTKSSRLWVEDRGMRVPRSQIIAGPRVGIDYAGPYWSKIPWRFYIKGNPAVSKPHL</sequence>
<reference evidence="6 7" key="1">
    <citation type="journal article" date="2016" name="Nat. Commun.">
        <title>Thousands of microbial genomes shed light on interconnected biogeochemical processes in an aquifer system.</title>
        <authorList>
            <person name="Anantharaman K."/>
            <person name="Brown C.T."/>
            <person name="Hug L.A."/>
            <person name="Sharon I."/>
            <person name="Castelle C.J."/>
            <person name="Probst A.J."/>
            <person name="Thomas B.C."/>
            <person name="Singh A."/>
            <person name="Wilkins M.J."/>
            <person name="Karaoz U."/>
            <person name="Brodie E.L."/>
            <person name="Williams K.H."/>
            <person name="Hubbard S.S."/>
            <person name="Banfield J.F."/>
        </authorList>
    </citation>
    <scope>NUCLEOTIDE SEQUENCE [LARGE SCALE GENOMIC DNA]</scope>
</reference>
<evidence type="ECO:0000256" key="3">
    <source>
        <dbReference type="ARBA" id="ARBA00022801"/>
    </source>
</evidence>
<dbReference type="InterPro" id="IPR011034">
    <property type="entry name" value="Formyl_transferase-like_C_sf"/>
</dbReference>
<gene>
    <name evidence="6" type="ORF">A3B21_03425</name>
</gene>
<protein>
    <recommendedName>
        <fullName evidence="5">Putative 3-methyladenine DNA glycosylase</fullName>
        <ecNumber evidence="5">3.2.2.-</ecNumber>
    </recommendedName>
</protein>
<dbReference type="CDD" id="cd00540">
    <property type="entry name" value="AAG"/>
    <property type="match status" value="1"/>
</dbReference>
<comment type="similarity">
    <text evidence="1 5">Belongs to the DNA glycosylase MPG family.</text>
</comment>
<dbReference type="GO" id="GO:0003677">
    <property type="term" value="F:DNA binding"/>
    <property type="evidence" value="ECO:0007669"/>
    <property type="project" value="InterPro"/>
</dbReference>
<dbReference type="FunFam" id="3.10.300.10:FF:000001">
    <property type="entry name" value="Putative 3-methyladenine DNA glycosylase"/>
    <property type="match status" value="1"/>
</dbReference>
<proteinExistence type="inferred from homology"/>
<dbReference type="SUPFAM" id="SSF50486">
    <property type="entry name" value="FMT C-terminal domain-like"/>
    <property type="match status" value="1"/>
</dbReference>
<evidence type="ECO:0000256" key="4">
    <source>
        <dbReference type="ARBA" id="ARBA00023204"/>
    </source>
</evidence>
<evidence type="ECO:0000256" key="5">
    <source>
        <dbReference type="HAMAP-Rule" id="MF_00527"/>
    </source>
</evidence>
<organism evidence="6 7">
    <name type="scientific">Candidatus Uhrbacteria bacterium RIFCSPLOWO2_01_FULL_47_24</name>
    <dbReference type="NCBI Taxonomy" id="1802401"/>
    <lineage>
        <taxon>Bacteria</taxon>
        <taxon>Candidatus Uhriibacteriota</taxon>
    </lineage>
</organism>
<dbReference type="AlphaFoldDB" id="A0A1F7UT48"/>
<dbReference type="GO" id="GO:0003905">
    <property type="term" value="F:alkylbase DNA N-glycosylase activity"/>
    <property type="evidence" value="ECO:0007669"/>
    <property type="project" value="InterPro"/>
</dbReference>
<evidence type="ECO:0000313" key="7">
    <source>
        <dbReference type="Proteomes" id="UP000176897"/>
    </source>
</evidence>
<dbReference type="PANTHER" id="PTHR10429:SF0">
    <property type="entry name" value="DNA-3-METHYLADENINE GLYCOSYLASE"/>
    <property type="match status" value="1"/>
</dbReference>
<dbReference type="NCBIfam" id="TIGR00567">
    <property type="entry name" value="3mg"/>
    <property type="match status" value="1"/>
</dbReference>
<dbReference type="STRING" id="1802401.A3B21_03425"/>
<keyword evidence="3 5" id="KW-0378">Hydrolase</keyword>
<dbReference type="InterPro" id="IPR003180">
    <property type="entry name" value="MPG"/>
</dbReference>
<dbReference type="HAMAP" id="MF_00527">
    <property type="entry name" value="3MGH"/>
    <property type="match status" value="1"/>
</dbReference>
<dbReference type="GO" id="GO:0006284">
    <property type="term" value="P:base-excision repair"/>
    <property type="evidence" value="ECO:0007669"/>
    <property type="project" value="InterPro"/>
</dbReference>
<dbReference type="InterPro" id="IPR036995">
    <property type="entry name" value="MPG_sf"/>
</dbReference>